<dbReference type="RefSeq" id="WP_161350727.1">
    <property type="nucleotide sequence ID" value="NZ_WTUX01000010.1"/>
</dbReference>
<keyword evidence="1" id="KW-1133">Transmembrane helix</keyword>
<name>A0A845M8K8_9RHOB</name>
<keyword evidence="1" id="KW-0812">Transmembrane</keyword>
<evidence type="ECO:0000256" key="1">
    <source>
        <dbReference type="SAM" id="Phobius"/>
    </source>
</evidence>
<evidence type="ECO:0000313" key="3">
    <source>
        <dbReference type="Proteomes" id="UP000467322"/>
    </source>
</evidence>
<organism evidence="2 3">
    <name type="scientific">Maritimibacter harenae</name>
    <dbReference type="NCBI Taxonomy" id="2606218"/>
    <lineage>
        <taxon>Bacteria</taxon>
        <taxon>Pseudomonadati</taxon>
        <taxon>Pseudomonadota</taxon>
        <taxon>Alphaproteobacteria</taxon>
        <taxon>Rhodobacterales</taxon>
        <taxon>Roseobacteraceae</taxon>
        <taxon>Maritimibacter</taxon>
    </lineage>
</organism>
<comment type="caution">
    <text evidence="2">The sequence shown here is derived from an EMBL/GenBank/DDBJ whole genome shotgun (WGS) entry which is preliminary data.</text>
</comment>
<proteinExistence type="predicted"/>
<keyword evidence="1" id="KW-0472">Membrane</keyword>
<keyword evidence="3" id="KW-1185">Reference proteome</keyword>
<reference evidence="2 3" key="1">
    <citation type="submission" date="2019-12" db="EMBL/GenBank/DDBJ databases">
        <title>Maritimibacter sp. nov. sp. isolated from sea sand.</title>
        <authorList>
            <person name="Kim J."/>
            <person name="Jeong S.E."/>
            <person name="Jung H.S."/>
            <person name="Jeon C.O."/>
        </authorList>
    </citation>
    <scope>NUCLEOTIDE SEQUENCE [LARGE SCALE GENOMIC DNA]</scope>
    <source>
        <strain evidence="2 3">DP07</strain>
    </source>
</reference>
<dbReference type="Proteomes" id="UP000467322">
    <property type="component" value="Unassembled WGS sequence"/>
</dbReference>
<gene>
    <name evidence="2" type="ORF">GQE99_06255</name>
</gene>
<dbReference type="EMBL" id="WTUX01000010">
    <property type="protein sequence ID" value="MZR12621.1"/>
    <property type="molecule type" value="Genomic_DNA"/>
</dbReference>
<accession>A0A845M8K8</accession>
<protein>
    <submittedName>
        <fullName evidence="2">Uncharacterized protein</fullName>
    </submittedName>
</protein>
<evidence type="ECO:0000313" key="2">
    <source>
        <dbReference type="EMBL" id="MZR12621.1"/>
    </source>
</evidence>
<feature type="transmembrane region" description="Helical" evidence="1">
    <location>
        <begin position="96"/>
        <end position="116"/>
    </location>
</feature>
<sequence length="120" mass="13918">MDLQDRAETLARLMEERLDIRGPDLAAKTRRARRRVPRWLRRELMALVQALEYSRHPKFAARIDHARIETGARRAQNWLEQVDATDRRKSLVIHWLAGNAFNVLVVIGLAVGVMAWRGLI</sequence>
<dbReference type="AlphaFoldDB" id="A0A845M8K8"/>